<sequence length="105" mass="11722">MFQKIRYFLFLVAVLVLIVVAFQNKHSVDVDVLTFSGKFPLALLLLATAVISFVLGSIMTAWRIRKKERAKARQIQADAKQAADKSAPPKKPESVQANEPSPLER</sequence>
<keyword evidence="1" id="KW-1003">Cell membrane</keyword>
<feature type="region of interest" description="Disordered" evidence="5">
    <location>
        <begin position="73"/>
        <end position="105"/>
    </location>
</feature>
<evidence type="ECO:0000256" key="5">
    <source>
        <dbReference type="SAM" id="MobiDB-lite"/>
    </source>
</evidence>
<evidence type="ECO:0000256" key="1">
    <source>
        <dbReference type="ARBA" id="ARBA00022475"/>
    </source>
</evidence>
<evidence type="ECO:0000259" key="7">
    <source>
        <dbReference type="Pfam" id="PF06305"/>
    </source>
</evidence>
<name>A0ABY1QI41_9BACT</name>
<dbReference type="Pfam" id="PF06305">
    <property type="entry name" value="LapA_dom"/>
    <property type="match status" value="1"/>
</dbReference>
<evidence type="ECO:0000256" key="3">
    <source>
        <dbReference type="ARBA" id="ARBA00022989"/>
    </source>
</evidence>
<organism evidence="8 9">
    <name type="scientific">Neorhodopirellula lusitana</name>
    <dbReference type="NCBI Taxonomy" id="445327"/>
    <lineage>
        <taxon>Bacteria</taxon>
        <taxon>Pseudomonadati</taxon>
        <taxon>Planctomycetota</taxon>
        <taxon>Planctomycetia</taxon>
        <taxon>Pirellulales</taxon>
        <taxon>Pirellulaceae</taxon>
        <taxon>Neorhodopirellula</taxon>
    </lineage>
</organism>
<dbReference type="PANTHER" id="PTHR41335">
    <property type="entry name" value="MEMBRANE PROTEIN-RELATED"/>
    <property type="match status" value="1"/>
</dbReference>
<keyword evidence="3 6" id="KW-1133">Transmembrane helix</keyword>
<proteinExistence type="predicted"/>
<evidence type="ECO:0000256" key="4">
    <source>
        <dbReference type="ARBA" id="ARBA00023136"/>
    </source>
</evidence>
<gene>
    <name evidence="8" type="ORF">SAMN06265222_11476</name>
</gene>
<evidence type="ECO:0000313" key="8">
    <source>
        <dbReference type="EMBL" id="SMP71570.1"/>
    </source>
</evidence>
<evidence type="ECO:0000256" key="6">
    <source>
        <dbReference type="SAM" id="Phobius"/>
    </source>
</evidence>
<feature type="compositionally biased region" description="Low complexity" evidence="5">
    <location>
        <begin position="73"/>
        <end position="86"/>
    </location>
</feature>
<keyword evidence="2 6" id="KW-0812">Transmembrane</keyword>
<dbReference type="EMBL" id="FXUG01000014">
    <property type="protein sequence ID" value="SMP71570.1"/>
    <property type="molecule type" value="Genomic_DNA"/>
</dbReference>
<keyword evidence="4 6" id="KW-0472">Membrane</keyword>
<dbReference type="InterPro" id="IPR010445">
    <property type="entry name" value="LapA_dom"/>
</dbReference>
<accession>A0ABY1QI41</accession>
<dbReference type="Proteomes" id="UP001158067">
    <property type="component" value="Unassembled WGS sequence"/>
</dbReference>
<comment type="caution">
    <text evidence="8">The sequence shown here is derived from an EMBL/GenBank/DDBJ whole genome shotgun (WGS) entry which is preliminary data.</text>
</comment>
<evidence type="ECO:0000256" key="2">
    <source>
        <dbReference type="ARBA" id="ARBA00022692"/>
    </source>
</evidence>
<protein>
    <submittedName>
        <fullName evidence="8">Uncharacterized membrane protein YciS, DUF1049 family</fullName>
    </submittedName>
</protein>
<feature type="transmembrane region" description="Helical" evidence="6">
    <location>
        <begin position="39"/>
        <end position="64"/>
    </location>
</feature>
<keyword evidence="9" id="KW-1185">Reference proteome</keyword>
<dbReference type="PANTHER" id="PTHR41335:SF1">
    <property type="entry name" value="MEMBRANE PROTEIN"/>
    <property type="match status" value="1"/>
</dbReference>
<reference evidence="8 9" key="1">
    <citation type="submission" date="2017-05" db="EMBL/GenBank/DDBJ databases">
        <authorList>
            <person name="Varghese N."/>
            <person name="Submissions S."/>
        </authorList>
    </citation>
    <scope>NUCLEOTIDE SEQUENCE [LARGE SCALE GENOMIC DNA]</scope>
    <source>
        <strain evidence="8 9">DSM 25457</strain>
    </source>
</reference>
<feature type="domain" description="Lipopolysaccharide assembly protein A" evidence="7">
    <location>
        <begin position="23"/>
        <end position="81"/>
    </location>
</feature>
<evidence type="ECO:0000313" key="9">
    <source>
        <dbReference type="Proteomes" id="UP001158067"/>
    </source>
</evidence>
<dbReference type="RefSeq" id="WP_283434468.1">
    <property type="nucleotide sequence ID" value="NZ_FXUG01000014.1"/>
</dbReference>